<comment type="caution">
    <text evidence="8">The sequence shown here is derived from an EMBL/GenBank/DDBJ whole genome shotgun (WGS) entry which is preliminary data.</text>
</comment>
<dbReference type="InterPro" id="IPR001138">
    <property type="entry name" value="Zn2Cys6_DnaBD"/>
</dbReference>
<feature type="region of interest" description="Disordered" evidence="6">
    <location>
        <begin position="133"/>
        <end position="180"/>
    </location>
</feature>
<dbReference type="GO" id="GO:0008270">
    <property type="term" value="F:zinc ion binding"/>
    <property type="evidence" value="ECO:0007669"/>
    <property type="project" value="InterPro"/>
</dbReference>
<reference evidence="8" key="1">
    <citation type="submission" date="2023-03" db="EMBL/GenBank/DDBJ databases">
        <title>Massive genome expansion in bonnet fungi (Mycena s.s.) driven by repeated elements and novel gene families across ecological guilds.</title>
        <authorList>
            <consortium name="Lawrence Berkeley National Laboratory"/>
            <person name="Harder C.B."/>
            <person name="Miyauchi S."/>
            <person name="Viragh M."/>
            <person name="Kuo A."/>
            <person name="Thoen E."/>
            <person name="Andreopoulos B."/>
            <person name="Lu D."/>
            <person name="Skrede I."/>
            <person name="Drula E."/>
            <person name="Henrissat B."/>
            <person name="Morin E."/>
            <person name="Kohler A."/>
            <person name="Barry K."/>
            <person name="LaButti K."/>
            <person name="Morin E."/>
            <person name="Salamov A."/>
            <person name="Lipzen A."/>
            <person name="Mereny Z."/>
            <person name="Hegedus B."/>
            <person name="Baldrian P."/>
            <person name="Stursova M."/>
            <person name="Weitz H."/>
            <person name="Taylor A."/>
            <person name="Grigoriev I.V."/>
            <person name="Nagy L.G."/>
            <person name="Martin F."/>
            <person name="Kauserud H."/>
        </authorList>
    </citation>
    <scope>NUCLEOTIDE SEQUENCE</scope>
    <source>
        <strain evidence="8">CBHHK002</strain>
    </source>
</reference>
<comment type="subcellular location">
    <subcellularLocation>
        <location evidence="1">Nucleus</location>
    </subcellularLocation>
</comment>
<feature type="domain" description="Zn(2)-C6 fungal-type" evidence="7">
    <location>
        <begin position="56"/>
        <end position="86"/>
    </location>
</feature>
<keyword evidence="9" id="KW-1185">Reference proteome</keyword>
<evidence type="ECO:0000256" key="6">
    <source>
        <dbReference type="SAM" id="MobiDB-lite"/>
    </source>
</evidence>
<dbReference type="Gene3D" id="4.10.240.10">
    <property type="entry name" value="Zn(2)-C6 fungal-type DNA-binding domain"/>
    <property type="match status" value="2"/>
</dbReference>
<dbReference type="EMBL" id="JARIHO010000059">
    <property type="protein sequence ID" value="KAJ7318216.1"/>
    <property type="molecule type" value="Genomic_DNA"/>
</dbReference>
<dbReference type="PROSITE" id="PS50048">
    <property type="entry name" value="ZN2_CY6_FUNGAL_2"/>
    <property type="match status" value="2"/>
</dbReference>
<evidence type="ECO:0000313" key="9">
    <source>
        <dbReference type="Proteomes" id="UP001218218"/>
    </source>
</evidence>
<evidence type="ECO:0000313" key="8">
    <source>
        <dbReference type="EMBL" id="KAJ7318216.1"/>
    </source>
</evidence>
<dbReference type="GO" id="GO:0005634">
    <property type="term" value="C:nucleus"/>
    <property type="evidence" value="ECO:0007669"/>
    <property type="project" value="UniProtKB-SubCell"/>
</dbReference>
<dbReference type="PANTHER" id="PTHR47338:SF5">
    <property type="entry name" value="ZN(II)2CYS6 TRANSCRIPTION FACTOR (EUROFUNG)"/>
    <property type="match status" value="1"/>
</dbReference>
<evidence type="ECO:0000256" key="5">
    <source>
        <dbReference type="ARBA" id="ARBA00023242"/>
    </source>
</evidence>
<keyword evidence="4" id="KW-0804">Transcription</keyword>
<organism evidence="8 9">
    <name type="scientific">Mycena albidolilacea</name>
    <dbReference type="NCBI Taxonomy" id="1033008"/>
    <lineage>
        <taxon>Eukaryota</taxon>
        <taxon>Fungi</taxon>
        <taxon>Dikarya</taxon>
        <taxon>Basidiomycota</taxon>
        <taxon>Agaricomycotina</taxon>
        <taxon>Agaricomycetes</taxon>
        <taxon>Agaricomycetidae</taxon>
        <taxon>Agaricales</taxon>
        <taxon>Marasmiineae</taxon>
        <taxon>Mycenaceae</taxon>
        <taxon>Mycena</taxon>
    </lineage>
</organism>
<dbReference type="PROSITE" id="PS00463">
    <property type="entry name" value="ZN2_CY6_FUNGAL_1"/>
    <property type="match status" value="2"/>
</dbReference>
<keyword evidence="5" id="KW-0539">Nucleus</keyword>
<dbReference type="GO" id="GO:0000981">
    <property type="term" value="F:DNA-binding transcription factor activity, RNA polymerase II-specific"/>
    <property type="evidence" value="ECO:0007669"/>
    <property type="project" value="InterPro"/>
</dbReference>
<evidence type="ECO:0000256" key="4">
    <source>
        <dbReference type="ARBA" id="ARBA00023163"/>
    </source>
</evidence>
<proteinExistence type="predicted"/>
<dbReference type="Pfam" id="PF00172">
    <property type="entry name" value="Zn_clus"/>
    <property type="match status" value="2"/>
</dbReference>
<keyword evidence="2" id="KW-0479">Metal-binding</keyword>
<dbReference type="CDD" id="cd00067">
    <property type="entry name" value="GAL4"/>
    <property type="match status" value="2"/>
</dbReference>
<dbReference type="SMART" id="SM00066">
    <property type="entry name" value="GAL4"/>
    <property type="match status" value="2"/>
</dbReference>
<feature type="domain" description="Zn(2)-C6 fungal-type" evidence="7">
    <location>
        <begin position="9"/>
        <end position="38"/>
    </location>
</feature>
<keyword evidence="3" id="KW-0805">Transcription regulation</keyword>
<dbReference type="InterPro" id="IPR050815">
    <property type="entry name" value="TF_fung"/>
</dbReference>
<dbReference type="AlphaFoldDB" id="A0AAD6ZD44"/>
<evidence type="ECO:0000256" key="2">
    <source>
        <dbReference type="ARBA" id="ARBA00022723"/>
    </source>
</evidence>
<dbReference type="SUPFAM" id="SSF57701">
    <property type="entry name" value="Zn2/Cys6 DNA-binding domain"/>
    <property type="match status" value="2"/>
</dbReference>
<dbReference type="PANTHER" id="PTHR47338">
    <property type="entry name" value="ZN(II)2CYS6 TRANSCRIPTION FACTOR (EUROFUNG)-RELATED"/>
    <property type="match status" value="1"/>
</dbReference>
<evidence type="ECO:0000259" key="7">
    <source>
        <dbReference type="PROSITE" id="PS50048"/>
    </source>
</evidence>
<dbReference type="InterPro" id="IPR036864">
    <property type="entry name" value="Zn2-C6_fun-type_DNA-bd_sf"/>
</dbReference>
<sequence length="634" mass="69579">MEAKLKTPTCSRCKIRKIRCDGSEPCSSCSAAAASCQYDAHAKESRFGLELRKGQACLACRRKKKRCDGQLPCRTCASGRTKICEYPDGIIVTLPLQKSDGQAVRIDTLSNESPSPDAPRVSRKSSNIAFTAFSNNSSETSGSSTGGSPHLPIGSTPSSSAEDMAVDIGSPSPFAHPEITSQPANYTSLAELSQARDSFLDNTGKHNLVAPEIPMDNGLAADSDRPSSNPIPEFFKLKILKEVPKNDSEELSGLRTLFIYHRAQLGLSVPNATLTAIQKGTPDATLHPGLLHACQLLGYMLARQLNQTNYFCRPGESEREAEQLKLTFDAIDCTGLVVCPPPMAFVQTANLVSLYFFTKGDITRARELIVMGNTFVRTQDLDSMADSPSAESTRSGFQVMPTTEIAERQAAVAQLVFLDLLYAIILKIPSIIDPLLRERFKKLVDQPNVHAEINYIRAKSAFLMYETQRLTVQWLRQPGLDESEIVVWQQTYWDVMEALDAHRSFITVTLTRLAFCPIMRTLGLSLKVCAVVVLTGTAALLSLFSADHPELRQKKYAAITEIISISSLFTDEDCQHLDPILSSCWNAIVGTMDQCISSGPEVVACSMHDLPAMADMIRKQNKILQQIMPFAVDV</sequence>
<protein>
    <recommendedName>
        <fullName evidence="7">Zn(2)-C6 fungal-type domain-containing protein</fullName>
    </recommendedName>
</protein>
<evidence type="ECO:0000256" key="3">
    <source>
        <dbReference type="ARBA" id="ARBA00023015"/>
    </source>
</evidence>
<accession>A0AAD6ZD44</accession>
<gene>
    <name evidence="8" type="ORF">DFH08DRAFT_1086743</name>
</gene>
<evidence type="ECO:0000256" key="1">
    <source>
        <dbReference type="ARBA" id="ARBA00004123"/>
    </source>
</evidence>
<dbReference type="Proteomes" id="UP001218218">
    <property type="component" value="Unassembled WGS sequence"/>
</dbReference>
<name>A0AAD6ZD44_9AGAR</name>
<feature type="compositionally biased region" description="Low complexity" evidence="6">
    <location>
        <begin position="134"/>
        <end position="148"/>
    </location>
</feature>